<name>A2DU70_TRIV3</name>
<dbReference type="SMART" id="SM00156">
    <property type="entry name" value="PP2Ac"/>
    <property type="match status" value="1"/>
</dbReference>
<dbReference type="SMR" id="A2DU70"/>
<dbReference type="SUPFAM" id="SSF56300">
    <property type="entry name" value="Metallo-dependent phosphatases"/>
    <property type="match status" value="1"/>
</dbReference>
<dbReference type="Pfam" id="PF00149">
    <property type="entry name" value="Metallophos"/>
    <property type="match status" value="1"/>
</dbReference>
<evidence type="ECO:0000259" key="2">
    <source>
        <dbReference type="PROSITE" id="PS00125"/>
    </source>
</evidence>
<dbReference type="InParanoid" id="A2DU70"/>
<evidence type="ECO:0000313" key="4">
    <source>
        <dbReference type="Proteomes" id="UP000001542"/>
    </source>
</evidence>
<organism evidence="3 4">
    <name type="scientific">Trichomonas vaginalis (strain ATCC PRA-98 / G3)</name>
    <dbReference type="NCBI Taxonomy" id="412133"/>
    <lineage>
        <taxon>Eukaryota</taxon>
        <taxon>Metamonada</taxon>
        <taxon>Parabasalia</taxon>
        <taxon>Trichomonadida</taxon>
        <taxon>Trichomonadidae</taxon>
        <taxon>Trichomonas</taxon>
    </lineage>
</organism>
<dbReference type="Proteomes" id="UP000001542">
    <property type="component" value="Unassembled WGS sequence"/>
</dbReference>
<dbReference type="PROSITE" id="PS00125">
    <property type="entry name" value="SER_THR_PHOSPHATASE"/>
    <property type="match status" value="1"/>
</dbReference>
<dbReference type="GO" id="GO:0005634">
    <property type="term" value="C:nucleus"/>
    <property type="evidence" value="ECO:0000318"/>
    <property type="project" value="GO_Central"/>
</dbReference>
<dbReference type="GO" id="GO:0004722">
    <property type="term" value="F:protein serine/threonine phosphatase activity"/>
    <property type="evidence" value="ECO:0000318"/>
    <property type="project" value="GO_Central"/>
</dbReference>
<keyword evidence="4" id="KW-1185">Reference proteome</keyword>
<dbReference type="Gene3D" id="3.60.21.10">
    <property type="match status" value="1"/>
</dbReference>
<comment type="catalytic activity">
    <reaction evidence="1">
        <text>O-phospho-L-threonyl-[protein] + H2O = L-threonyl-[protein] + phosphate</text>
        <dbReference type="Rhea" id="RHEA:47004"/>
        <dbReference type="Rhea" id="RHEA-COMP:11060"/>
        <dbReference type="Rhea" id="RHEA-COMP:11605"/>
        <dbReference type="ChEBI" id="CHEBI:15377"/>
        <dbReference type="ChEBI" id="CHEBI:30013"/>
        <dbReference type="ChEBI" id="CHEBI:43474"/>
        <dbReference type="ChEBI" id="CHEBI:61977"/>
        <dbReference type="EC" id="3.1.3.16"/>
    </reaction>
</comment>
<dbReference type="AlphaFoldDB" id="A2DU70"/>
<reference evidence="3" key="1">
    <citation type="submission" date="2006-10" db="EMBL/GenBank/DDBJ databases">
        <authorList>
            <person name="Amadeo P."/>
            <person name="Zhao Q."/>
            <person name="Wortman J."/>
            <person name="Fraser-Liggett C."/>
            <person name="Carlton J."/>
        </authorList>
    </citation>
    <scope>NUCLEOTIDE SEQUENCE</scope>
    <source>
        <strain evidence="3">G3</strain>
    </source>
</reference>
<dbReference type="InterPro" id="IPR029052">
    <property type="entry name" value="Metallo-depent_PP-like"/>
</dbReference>
<dbReference type="PANTHER" id="PTHR11668">
    <property type="entry name" value="SERINE/THREONINE PROTEIN PHOSPHATASE"/>
    <property type="match status" value="1"/>
</dbReference>
<keyword evidence="1" id="KW-0378">Hydrolase</keyword>
<reference evidence="3" key="2">
    <citation type="journal article" date="2007" name="Science">
        <title>Draft genome sequence of the sexually transmitted pathogen Trichomonas vaginalis.</title>
        <authorList>
            <person name="Carlton J.M."/>
            <person name="Hirt R.P."/>
            <person name="Silva J.C."/>
            <person name="Delcher A.L."/>
            <person name="Schatz M."/>
            <person name="Zhao Q."/>
            <person name="Wortman J.R."/>
            <person name="Bidwell S.L."/>
            <person name="Alsmark U.C.M."/>
            <person name="Besteiro S."/>
            <person name="Sicheritz-Ponten T."/>
            <person name="Noel C.J."/>
            <person name="Dacks J.B."/>
            <person name="Foster P.G."/>
            <person name="Simillion C."/>
            <person name="Van de Peer Y."/>
            <person name="Miranda-Saavedra D."/>
            <person name="Barton G.J."/>
            <person name="Westrop G.D."/>
            <person name="Mueller S."/>
            <person name="Dessi D."/>
            <person name="Fiori P.L."/>
            <person name="Ren Q."/>
            <person name="Paulsen I."/>
            <person name="Zhang H."/>
            <person name="Bastida-Corcuera F.D."/>
            <person name="Simoes-Barbosa A."/>
            <person name="Brown M.T."/>
            <person name="Hayes R.D."/>
            <person name="Mukherjee M."/>
            <person name="Okumura C.Y."/>
            <person name="Schneider R."/>
            <person name="Smith A.J."/>
            <person name="Vanacova S."/>
            <person name="Villalvazo M."/>
            <person name="Haas B.J."/>
            <person name="Pertea M."/>
            <person name="Feldblyum T.V."/>
            <person name="Utterback T.R."/>
            <person name="Shu C.L."/>
            <person name="Osoegawa K."/>
            <person name="de Jong P.J."/>
            <person name="Hrdy I."/>
            <person name="Horvathova L."/>
            <person name="Zubacova Z."/>
            <person name="Dolezal P."/>
            <person name="Malik S.B."/>
            <person name="Logsdon J.M. Jr."/>
            <person name="Henze K."/>
            <person name="Gupta A."/>
            <person name="Wang C.C."/>
            <person name="Dunne R.L."/>
            <person name="Upcroft J.A."/>
            <person name="Upcroft P."/>
            <person name="White O."/>
            <person name="Salzberg S.L."/>
            <person name="Tang P."/>
            <person name="Chiu C.-H."/>
            <person name="Lee Y.-S."/>
            <person name="Embley T.M."/>
            <person name="Coombs G.H."/>
            <person name="Mottram J.C."/>
            <person name="Tachezy J."/>
            <person name="Fraser-Liggett C.M."/>
            <person name="Johnson P.J."/>
        </authorList>
    </citation>
    <scope>NUCLEOTIDE SEQUENCE [LARGE SCALE GENOMIC DNA]</scope>
    <source>
        <strain evidence="3">G3</strain>
    </source>
</reference>
<comment type="similarity">
    <text evidence="1">Belongs to the PPP phosphatase family.</text>
</comment>
<dbReference type="RefSeq" id="XP_001328286.1">
    <property type="nucleotide sequence ID" value="XM_001328251.1"/>
</dbReference>
<dbReference type="InterPro" id="IPR004843">
    <property type="entry name" value="Calcineurin-like_PHP"/>
</dbReference>
<dbReference type="KEGG" id="tva:4774070"/>
<dbReference type="PANTHER" id="PTHR11668:SF494">
    <property type="entry name" value="PROTEIN PHOSPHATASE, PUTATIVE-RELATED"/>
    <property type="match status" value="1"/>
</dbReference>
<dbReference type="STRING" id="5722.A2DU70"/>
<dbReference type="EMBL" id="DS113247">
    <property type="protein sequence ID" value="EAY16063.1"/>
    <property type="molecule type" value="Genomic_DNA"/>
</dbReference>
<protein>
    <recommendedName>
        <fullName evidence="1">Serine/threonine-protein phosphatase</fullName>
        <ecNumber evidence="1">3.1.3.16</ecNumber>
    </recommendedName>
</protein>
<sequence length="348" mass="39713">MKQDDSLPQRIIQSIIYYIRDISKFKEIFSSSDLEKLIDTVIPIFNSESIVLTLPSDINVVGDIHGNIVDLLRIFEISGYPPDSKYLFLGDYVDRGNNGVEVLAYLISLKILYPNHIYLLRGNHETRKVSMNYGFFYEIQSSYSLTLFGNFVRLFYKLPLAAIIADSIFCVHGGISKEMNYISDLALLQKPTEISSQTIPCDILWSDPLDNCPNFVANNRGLECFFNESALKAFLHRNNLSRLIRSHEFCNSGYNYPFQGYNICTAIFSNTDYCGKGNNAAIMYISDIEEIQFHIFKPLDAEKKNNLVFAQPKWLIDHSIKFDLNSSYLDDLEEYSSPGSSPIALKLL</sequence>
<gene>
    <name evidence="3" type="ORF">TVAG_278290</name>
</gene>
<accession>A2DU70</accession>
<dbReference type="VEuPathDB" id="TrichDB:TVAGG3_0438380"/>
<dbReference type="InterPro" id="IPR050341">
    <property type="entry name" value="PP1_catalytic_subunit"/>
</dbReference>
<dbReference type="EC" id="3.1.3.16" evidence="1"/>
<feature type="domain" description="Serine/threonine specific protein phosphatases" evidence="2">
    <location>
        <begin position="120"/>
        <end position="125"/>
    </location>
</feature>
<dbReference type="InterPro" id="IPR006186">
    <property type="entry name" value="Ser/Thr-sp_prot-phosphatase"/>
</dbReference>
<proteinExistence type="inferred from homology"/>
<evidence type="ECO:0000313" key="3">
    <source>
        <dbReference type="EMBL" id="EAY16063.1"/>
    </source>
</evidence>
<evidence type="ECO:0000256" key="1">
    <source>
        <dbReference type="RuleBase" id="RU004273"/>
    </source>
</evidence>
<dbReference type="GO" id="GO:0005737">
    <property type="term" value="C:cytoplasm"/>
    <property type="evidence" value="ECO:0000318"/>
    <property type="project" value="GO_Central"/>
</dbReference>
<dbReference type="eggNOG" id="KOG0374">
    <property type="taxonomic scope" value="Eukaryota"/>
</dbReference>
<dbReference type="PRINTS" id="PR00114">
    <property type="entry name" value="STPHPHTASE"/>
</dbReference>
<dbReference type="VEuPathDB" id="TrichDB:TVAG_278290"/>